<gene>
    <name evidence="2" type="ORF">SAMN04490208_1812</name>
</gene>
<protein>
    <recommendedName>
        <fullName evidence="4">DUF3757 domain-containing protein</fullName>
    </recommendedName>
</protein>
<feature type="signal peptide" evidence="1">
    <location>
        <begin position="1"/>
        <end position="19"/>
    </location>
</feature>
<dbReference type="Proteomes" id="UP000181903">
    <property type="component" value="Chromosome I"/>
</dbReference>
<evidence type="ECO:0000256" key="1">
    <source>
        <dbReference type="SAM" id="SignalP"/>
    </source>
</evidence>
<feature type="chain" id="PRO_5045384783" description="DUF3757 domain-containing protein" evidence="1">
    <location>
        <begin position="20"/>
        <end position="144"/>
    </location>
</feature>
<dbReference type="RefSeq" id="WP_060548566.1">
    <property type="nucleotide sequence ID" value="NZ_CP142197.1"/>
</dbReference>
<dbReference type="EMBL" id="LT629706">
    <property type="protein sequence ID" value="SDN88839.1"/>
    <property type="molecule type" value="Genomic_DNA"/>
</dbReference>
<organism evidence="2 3">
    <name type="scientific">Pseudomonas poae</name>
    <dbReference type="NCBI Taxonomy" id="200451"/>
    <lineage>
        <taxon>Bacteria</taxon>
        <taxon>Pseudomonadati</taxon>
        <taxon>Pseudomonadota</taxon>
        <taxon>Gammaproteobacteria</taxon>
        <taxon>Pseudomonadales</taxon>
        <taxon>Pseudomonadaceae</taxon>
        <taxon>Pseudomonas</taxon>
    </lineage>
</organism>
<evidence type="ECO:0000313" key="3">
    <source>
        <dbReference type="Proteomes" id="UP000181903"/>
    </source>
</evidence>
<proteinExistence type="predicted"/>
<keyword evidence="1" id="KW-0732">Signal</keyword>
<accession>A0ABY0RES3</accession>
<reference evidence="2 3" key="1">
    <citation type="submission" date="2016-10" db="EMBL/GenBank/DDBJ databases">
        <authorList>
            <person name="Varghese N."/>
            <person name="Submissions S."/>
        </authorList>
    </citation>
    <scope>NUCLEOTIDE SEQUENCE [LARGE SCALE GENOMIC DNA]</scope>
    <source>
        <strain evidence="2 3">BS2776</strain>
    </source>
</reference>
<name>A0ABY0RES3_9PSED</name>
<sequence>MIKKLVCLYFLMAGSLAQAHDAFGCPYPSTIRYVDGFFLTSDIRFPWLSSKVDHRDFVDRFIGAIFIPEKDQERENGRLDKCVYRTGSGQRVALRPGKPGVAEAISLTSTLHWQIAKDPLEQEVYICQDSQPDNCSFTLAKPRL</sequence>
<evidence type="ECO:0008006" key="4">
    <source>
        <dbReference type="Google" id="ProtNLM"/>
    </source>
</evidence>
<dbReference type="Pfam" id="PF12582">
    <property type="entry name" value="DUF3757"/>
    <property type="match status" value="1"/>
</dbReference>
<dbReference type="InterPro" id="IPR022231">
    <property type="entry name" value="DUF3757"/>
</dbReference>
<keyword evidence="3" id="KW-1185">Reference proteome</keyword>
<evidence type="ECO:0000313" key="2">
    <source>
        <dbReference type="EMBL" id="SDN88839.1"/>
    </source>
</evidence>